<comment type="subunit">
    <text evidence="9">The complex comprises the extracytoplasmic solute receptor protein and the two transmembrane proteins.</text>
</comment>
<feature type="domain" description="Tripartite ATP-independent periplasmic transporters DctQ component" evidence="10">
    <location>
        <begin position="23"/>
        <end position="152"/>
    </location>
</feature>
<evidence type="ECO:0000256" key="8">
    <source>
        <dbReference type="ARBA" id="ARBA00038436"/>
    </source>
</evidence>
<comment type="subcellular location">
    <subcellularLocation>
        <location evidence="1 9">Cell inner membrane</location>
        <topology evidence="1 9">Multi-pass membrane protein</topology>
    </subcellularLocation>
</comment>
<keyword evidence="5 9" id="KW-0812">Transmembrane</keyword>
<keyword evidence="7 9" id="KW-0472">Membrane</keyword>
<evidence type="ECO:0000256" key="5">
    <source>
        <dbReference type="ARBA" id="ARBA00022692"/>
    </source>
</evidence>
<comment type="similarity">
    <text evidence="8 9">Belongs to the TRAP transporter small permease family.</text>
</comment>
<evidence type="ECO:0000259" key="10">
    <source>
        <dbReference type="Pfam" id="PF04290"/>
    </source>
</evidence>
<evidence type="ECO:0000313" key="12">
    <source>
        <dbReference type="Proteomes" id="UP000595197"/>
    </source>
</evidence>
<evidence type="ECO:0000256" key="2">
    <source>
        <dbReference type="ARBA" id="ARBA00022448"/>
    </source>
</evidence>
<keyword evidence="3" id="KW-1003">Cell membrane</keyword>
<evidence type="ECO:0000256" key="7">
    <source>
        <dbReference type="ARBA" id="ARBA00023136"/>
    </source>
</evidence>
<dbReference type="EMBL" id="CP067420">
    <property type="protein sequence ID" value="QQP91325.1"/>
    <property type="molecule type" value="Genomic_DNA"/>
</dbReference>
<dbReference type="Pfam" id="PF04290">
    <property type="entry name" value="DctQ"/>
    <property type="match status" value="1"/>
</dbReference>
<reference evidence="11" key="1">
    <citation type="submission" date="2021-02" db="EMBL/GenBank/DDBJ databases">
        <title>Skermanella TT6 skin isolate.</title>
        <authorList>
            <person name="Lee K."/>
            <person name="Ganzorig M."/>
        </authorList>
    </citation>
    <scope>NUCLEOTIDE SEQUENCE</scope>
    <source>
        <strain evidence="11">TT6</strain>
    </source>
</reference>
<protein>
    <recommendedName>
        <fullName evidence="9">TRAP transporter small permease protein</fullName>
    </recommendedName>
</protein>
<evidence type="ECO:0000313" key="11">
    <source>
        <dbReference type="EMBL" id="QQP91325.1"/>
    </source>
</evidence>
<evidence type="ECO:0000256" key="3">
    <source>
        <dbReference type="ARBA" id="ARBA00022475"/>
    </source>
</evidence>
<dbReference type="InterPro" id="IPR055348">
    <property type="entry name" value="DctQ"/>
</dbReference>
<evidence type="ECO:0000256" key="6">
    <source>
        <dbReference type="ARBA" id="ARBA00022989"/>
    </source>
</evidence>
<keyword evidence="2 9" id="KW-0813">Transport</keyword>
<dbReference type="PANTHER" id="PTHR35011:SF2">
    <property type="entry name" value="2,3-DIKETO-L-GULONATE TRAP TRANSPORTER SMALL PERMEASE PROTEIN YIAM"/>
    <property type="match status" value="1"/>
</dbReference>
<dbReference type="InterPro" id="IPR007387">
    <property type="entry name" value="TRAP_DctQ"/>
</dbReference>
<feature type="transmembrane region" description="Helical" evidence="9">
    <location>
        <begin position="12"/>
        <end position="35"/>
    </location>
</feature>
<feature type="transmembrane region" description="Helical" evidence="9">
    <location>
        <begin position="123"/>
        <end position="148"/>
    </location>
</feature>
<keyword evidence="6 9" id="KW-1133">Transmembrane helix</keyword>
<evidence type="ECO:0000256" key="1">
    <source>
        <dbReference type="ARBA" id="ARBA00004429"/>
    </source>
</evidence>
<accession>A0ABX7BC63</accession>
<gene>
    <name evidence="11" type="ORF">IGS68_09005</name>
</gene>
<evidence type="ECO:0000256" key="4">
    <source>
        <dbReference type="ARBA" id="ARBA00022519"/>
    </source>
</evidence>
<evidence type="ECO:0000256" key="9">
    <source>
        <dbReference type="RuleBase" id="RU369079"/>
    </source>
</evidence>
<feature type="transmembrane region" description="Helical" evidence="9">
    <location>
        <begin position="47"/>
        <end position="64"/>
    </location>
</feature>
<name>A0ABX7BC63_9PROT</name>
<dbReference type="RefSeq" id="WP_201079117.1">
    <property type="nucleotide sequence ID" value="NZ_CP067420.1"/>
</dbReference>
<keyword evidence="4 9" id="KW-0997">Cell inner membrane</keyword>
<organism evidence="11 12">
    <name type="scientific">Skermanella cutis</name>
    <dbReference type="NCBI Taxonomy" id="2775420"/>
    <lineage>
        <taxon>Bacteria</taxon>
        <taxon>Pseudomonadati</taxon>
        <taxon>Pseudomonadota</taxon>
        <taxon>Alphaproteobacteria</taxon>
        <taxon>Rhodospirillales</taxon>
        <taxon>Azospirillaceae</taxon>
        <taxon>Skermanella</taxon>
    </lineage>
</organism>
<comment type="function">
    <text evidence="9">Part of the tripartite ATP-independent periplasmic (TRAP) transport system.</text>
</comment>
<dbReference type="PANTHER" id="PTHR35011">
    <property type="entry name" value="2,3-DIKETO-L-GULONATE TRAP TRANSPORTER SMALL PERMEASE PROTEIN YIAM"/>
    <property type="match status" value="1"/>
</dbReference>
<feature type="transmembrane region" description="Helical" evidence="9">
    <location>
        <begin position="85"/>
        <end position="103"/>
    </location>
</feature>
<proteinExistence type="inferred from homology"/>
<keyword evidence="12" id="KW-1185">Reference proteome</keyword>
<dbReference type="Proteomes" id="UP000595197">
    <property type="component" value="Chromosome"/>
</dbReference>
<sequence length="184" mass="20027">MSKIADAYFGLIKILIAACLVVMVVLVFGNVVLRYGFNSGITESEELSRLLFVWMTFLGAILALRDHGHLGMDMLVNRLPKAGKMVCFFGSHLIMLYVTWLLLEGSWEQTIINIDVAAPSTGLSMGLFYGIGIVFGVSVIAILLVNLARAATGRMGDRDLVTVTESEGEVEIAGLRKDSRSTLP</sequence>